<organism evidence="6 7">
    <name type="scientific">Phytophthora rubi</name>
    <dbReference type="NCBI Taxonomy" id="129364"/>
    <lineage>
        <taxon>Eukaryota</taxon>
        <taxon>Sar</taxon>
        <taxon>Stramenopiles</taxon>
        <taxon>Oomycota</taxon>
        <taxon>Peronosporomycetes</taxon>
        <taxon>Peronosporales</taxon>
        <taxon>Peronosporaceae</taxon>
        <taxon>Phytophthora</taxon>
    </lineage>
</organism>
<accession>A0A6A4CLK9</accession>
<dbReference type="GO" id="GO:0006617">
    <property type="term" value="P:SRP-dependent cotranslational protein targeting to membrane, signal sequence recognition"/>
    <property type="evidence" value="ECO:0007669"/>
    <property type="project" value="TreeGrafter"/>
</dbReference>
<protein>
    <recommendedName>
        <fullName evidence="8">Signal recognition particle 19 kDa protein</fullName>
    </recommendedName>
</protein>
<feature type="region of interest" description="Disordered" evidence="5">
    <location>
        <begin position="244"/>
        <end position="278"/>
    </location>
</feature>
<evidence type="ECO:0000256" key="4">
    <source>
        <dbReference type="ARBA" id="ARBA00023274"/>
    </source>
</evidence>
<gene>
    <name evidence="6" type="ORF">PR003_g24581</name>
</gene>
<sequence length="278" mass="29587">MVRKGRDKPNVSGERYDTNAIPLAQPAPAQSRTRPHPGAFNPADLMGMLGGGGGMPDMSQMMEMMQGVGGMPGMGGGMPGMAGMMPGMAGGMPGMAGGMPGMMPGMPGMAGMMPPMEPARPKIIYAYGLAEGAPTASLMTFYPNYIDSKKTVQQGRRIPQAQAQACETPLADEMSEVCTYLKLPHVLEPAKKYPRDWLVSGRVRVRLVRDDGSPENPEVPTRKALMVKMAELIPKLQSRKLRLEREAEEAKKKAAAAAGAVTATSTGGKKKGKKKGRR</sequence>
<dbReference type="InterPro" id="IPR036521">
    <property type="entry name" value="SRP19-like_sf"/>
</dbReference>
<dbReference type="Gene3D" id="3.30.56.30">
    <property type="entry name" value="Signal recognition particle, SRP19-like subunit"/>
    <property type="match status" value="1"/>
</dbReference>
<keyword evidence="2" id="KW-0963">Cytoplasm</keyword>
<evidence type="ECO:0000313" key="7">
    <source>
        <dbReference type="Proteomes" id="UP000434957"/>
    </source>
</evidence>
<dbReference type="PANTHER" id="PTHR17453">
    <property type="entry name" value="SIGNAL RECOGNITION PARTICLE 19 KD PROTEIN"/>
    <property type="match status" value="1"/>
</dbReference>
<feature type="region of interest" description="Disordered" evidence="5">
    <location>
        <begin position="1"/>
        <end position="36"/>
    </location>
</feature>
<reference evidence="6 7" key="1">
    <citation type="submission" date="2018-08" db="EMBL/GenBank/DDBJ databases">
        <title>Genomic investigation of the strawberry pathogen Phytophthora fragariae indicates pathogenicity is determined by transcriptional variation in three key races.</title>
        <authorList>
            <person name="Adams T.M."/>
            <person name="Armitage A.D."/>
            <person name="Sobczyk M.K."/>
            <person name="Bates H.J."/>
            <person name="Dunwell J.M."/>
            <person name="Nellist C.F."/>
            <person name="Harrison R.J."/>
        </authorList>
    </citation>
    <scope>NUCLEOTIDE SEQUENCE [LARGE SCALE GENOMIC DNA]</scope>
    <source>
        <strain evidence="6 7">SCRP333</strain>
    </source>
</reference>
<dbReference type="Proteomes" id="UP000434957">
    <property type="component" value="Unassembled WGS sequence"/>
</dbReference>
<dbReference type="EMBL" id="QXFT01002787">
    <property type="protein sequence ID" value="KAE9293141.1"/>
    <property type="molecule type" value="Genomic_DNA"/>
</dbReference>
<keyword evidence="4" id="KW-0687">Ribonucleoprotein</keyword>
<comment type="caution">
    <text evidence="6">The sequence shown here is derived from an EMBL/GenBank/DDBJ whole genome shotgun (WGS) entry which is preliminary data.</text>
</comment>
<dbReference type="PANTHER" id="PTHR17453:SF0">
    <property type="entry name" value="SIGNAL RECOGNITION PARTICLE 19 KDA PROTEIN"/>
    <property type="match status" value="1"/>
</dbReference>
<dbReference type="AlphaFoldDB" id="A0A6A4CLK9"/>
<proteinExistence type="predicted"/>
<evidence type="ECO:0000313" key="6">
    <source>
        <dbReference type="EMBL" id="KAE9293141.1"/>
    </source>
</evidence>
<keyword evidence="3" id="KW-0733">Signal recognition particle</keyword>
<dbReference type="Pfam" id="PF01922">
    <property type="entry name" value="SRP19"/>
    <property type="match status" value="1"/>
</dbReference>
<name>A0A6A4CLK9_9STRA</name>
<feature type="compositionally biased region" description="Basic residues" evidence="5">
    <location>
        <begin position="268"/>
        <end position="278"/>
    </location>
</feature>
<dbReference type="SUPFAM" id="SSF69695">
    <property type="entry name" value="SRP19"/>
    <property type="match status" value="1"/>
</dbReference>
<evidence type="ECO:0000256" key="2">
    <source>
        <dbReference type="ARBA" id="ARBA00022490"/>
    </source>
</evidence>
<evidence type="ECO:0008006" key="8">
    <source>
        <dbReference type="Google" id="ProtNLM"/>
    </source>
</evidence>
<evidence type="ECO:0000256" key="5">
    <source>
        <dbReference type="SAM" id="MobiDB-lite"/>
    </source>
</evidence>
<dbReference type="GO" id="GO:0005786">
    <property type="term" value="C:signal recognition particle, endoplasmic reticulum targeting"/>
    <property type="evidence" value="ECO:0007669"/>
    <property type="project" value="UniProtKB-KW"/>
</dbReference>
<dbReference type="GO" id="GO:0008312">
    <property type="term" value="F:7S RNA binding"/>
    <property type="evidence" value="ECO:0007669"/>
    <property type="project" value="InterPro"/>
</dbReference>
<comment type="subcellular location">
    <subcellularLocation>
        <location evidence="1">Cytoplasm</location>
    </subcellularLocation>
</comment>
<feature type="compositionally biased region" description="Low complexity" evidence="5">
    <location>
        <begin position="255"/>
        <end position="267"/>
    </location>
</feature>
<dbReference type="InterPro" id="IPR002778">
    <property type="entry name" value="Signal_recog_particle_SRP19"/>
</dbReference>
<evidence type="ECO:0000256" key="3">
    <source>
        <dbReference type="ARBA" id="ARBA00023135"/>
    </source>
</evidence>
<evidence type="ECO:0000256" key="1">
    <source>
        <dbReference type="ARBA" id="ARBA00004496"/>
    </source>
</evidence>
<keyword evidence="7" id="KW-1185">Reference proteome</keyword>